<dbReference type="Gene3D" id="1.50.40.10">
    <property type="entry name" value="Mitochondrial carrier domain"/>
    <property type="match status" value="1"/>
</dbReference>
<evidence type="ECO:0000256" key="4">
    <source>
        <dbReference type="ARBA" id="ARBA00022448"/>
    </source>
</evidence>
<evidence type="ECO:0000256" key="14">
    <source>
        <dbReference type="PROSITE-ProRule" id="PRU00282"/>
    </source>
</evidence>
<dbReference type="Pfam" id="PF00153">
    <property type="entry name" value="Mito_carr"/>
    <property type="match status" value="3"/>
</dbReference>
<dbReference type="GO" id="GO:0005743">
    <property type="term" value="C:mitochondrial inner membrane"/>
    <property type="evidence" value="ECO:0007669"/>
    <property type="project" value="UniProtKB-SubCell"/>
</dbReference>
<keyword evidence="6 14" id="KW-0812">Transmembrane</keyword>
<name>J3JYF2_DENPD</name>
<dbReference type="OrthoDB" id="270584at2759"/>
<comment type="caution">
    <text evidence="16">Lacks conserved residue(s) required for the propagation of feature annotation.</text>
</comment>
<feature type="repeat" description="Solcar" evidence="14">
    <location>
        <begin position="113"/>
        <end position="201"/>
    </location>
</feature>
<comment type="subunit">
    <text evidence="3 16">Monomer.</text>
</comment>
<proteinExistence type="evidence at transcript level"/>
<dbReference type="EMBL" id="BT128278">
    <property type="protein sequence ID" value="AEE63238.1"/>
    <property type="molecule type" value="mRNA"/>
</dbReference>
<evidence type="ECO:0000256" key="3">
    <source>
        <dbReference type="ARBA" id="ARBA00011245"/>
    </source>
</evidence>
<evidence type="ECO:0000256" key="11">
    <source>
        <dbReference type="ARBA" id="ARBA00023136"/>
    </source>
</evidence>
<comment type="function">
    <text evidence="13">ADP:ATP antiporter that mediates import of ADP into the mitochondrial matrix for ATP synthesis, and export of ATP out to fuel the cell. Cycles between the cytoplasmic-open state (c-state) and the matrix-open state (m-state): operates by the alternating access mechanism with a single substrate-binding site intermittently exposed to either the cytosolic (c-state) or matrix (m-state) side of the inner mitochondrial membrane.</text>
</comment>
<keyword evidence="5" id="KW-0050">Antiport</keyword>
<feature type="repeat" description="Solcar" evidence="14">
    <location>
        <begin position="209"/>
        <end position="299"/>
    </location>
</feature>
<evidence type="ECO:0000256" key="16">
    <source>
        <dbReference type="RuleBase" id="RU368008"/>
    </source>
</evidence>
<sequence length="300" mass="33430">MTSQETQKFLIDFIVGGVSATVSKTAVAPIERVKLLLQTQDSNAQILSGQVKLYTGITNCFARVAREQGFLSLWRGNMANCIRYFPTQAFNFAFKDTFKHIFPKYDASTDFWKFFSINIAAGASAGAASLFIVYPLDFARTRLAIDVGASHREFKSLADCIWKVSKTTGTRSLYRGFNASVQGIVVYRGAYFGMYDTAKSVLFDDEKHASVVSRWAVAQSVTALAGIVSYPFDTVRRRLMMMAGRLNAQEIQYTSTLDCWKRIAMQEGLPGFFKGAWSNVLRGAGGALVLVFYDELQKLF</sequence>
<evidence type="ECO:0000313" key="17">
    <source>
        <dbReference type="EMBL" id="AEE63238.1"/>
    </source>
</evidence>
<dbReference type="PRINTS" id="PR00926">
    <property type="entry name" value="MITOCARRIER"/>
</dbReference>
<feature type="repeat" description="Solcar" evidence="14">
    <location>
        <begin position="7"/>
        <end position="101"/>
    </location>
</feature>
<keyword evidence="4 15" id="KW-0813">Transport</keyword>
<evidence type="ECO:0000256" key="1">
    <source>
        <dbReference type="ARBA" id="ARBA00004448"/>
    </source>
</evidence>
<comment type="function">
    <text evidence="16">Catalyzes the exchange of ADP and ATP across the membrane.</text>
</comment>
<evidence type="ECO:0000256" key="6">
    <source>
        <dbReference type="ARBA" id="ARBA00022692"/>
    </source>
</evidence>
<reference evidence="17" key="1">
    <citation type="journal article" date="2012" name="Insect Biochem. Mol. Biol.">
        <title>Transcriptome and full-length cDNA resources for the mountain pine beetle, Dendroctonus ponderosae Hopkins, a major insect pest of pine forests.</title>
        <authorList>
            <person name="Keeling C.I."/>
            <person name="Henderson H."/>
            <person name="Li M."/>
            <person name="Yuen M."/>
            <person name="Clark E.L."/>
            <person name="Fraser J.D."/>
            <person name="Huber D.P."/>
            <person name="Liao N.Y."/>
            <person name="Roderick Docking T."/>
            <person name="Birol I."/>
            <person name="Chan S.K."/>
            <person name="Taylor G.A."/>
            <person name="Palmquist D."/>
            <person name="Jones S.J."/>
            <person name="Bohlmann J."/>
        </authorList>
    </citation>
    <scope>NUCLEOTIDE SEQUENCE</scope>
    <source>
        <tissue evidence="17">Pupae</tissue>
    </source>
</reference>
<evidence type="ECO:0000256" key="13">
    <source>
        <dbReference type="ARBA" id="ARBA00045250"/>
    </source>
</evidence>
<protein>
    <recommendedName>
        <fullName evidence="16">ADP/ATP translocase</fullName>
    </recommendedName>
    <alternativeName>
        <fullName evidence="16">ADP,ATP carrier protein</fullName>
    </alternativeName>
</protein>
<comment type="catalytic activity">
    <reaction evidence="12">
        <text>ADP(in) + ATP(out) = ADP(out) + ATP(in)</text>
        <dbReference type="Rhea" id="RHEA:34999"/>
        <dbReference type="ChEBI" id="CHEBI:30616"/>
        <dbReference type="ChEBI" id="CHEBI:456216"/>
    </reaction>
    <physiologicalReaction direction="left-to-right" evidence="12">
        <dbReference type="Rhea" id="RHEA:35000"/>
    </physiologicalReaction>
</comment>
<evidence type="ECO:0000256" key="15">
    <source>
        <dbReference type="RuleBase" id="RU000488"/>
    </source>
</evidence>
<comment type="similarity">
    <text evidence="2 15">Belongs to the mitochondrial carrier (TC 2.A.29) family.</text>
</comment>
<dbReference type="PROSITE" id="PS50920">
    <property type="entry name" value="SOLCAR"/>
    <property type="match status" value="3"/>
</dbReference>
<comment type="subcellular location">
    <subcellularLocation>
        <location evidence="16">Membrane</location>
        <topology evidence="16">Multi-pass membrane protein</topology>
    </subcellularLocation>
    <subcellularLocation>
        <location evidence="1">Mitochondrion inner membrane</location>
        <topology evidence="1">Multi-pass membrane protein</topology>
    </subcellularLocation>
</comment>
<organism evidence="17">
    <name type="scientific">Dendroctonus ponderosae</name>
    <name type="common">Mountain pine beetle</name>
    <dbReference type="NCBI Taxonomy" id="77166"/>
    <lineage>
        <taxon>Eukaryota</taxon>
        <taxon>Metazoa</taxon>
        <taxon>Ecdysozoa</taxon>
        <taxon>Arthropoda</taxon>
        <taxon>Hexapoda</taxon>
        <taxon>Insecta</taxon>
        <taxon>Pterygota</taxon>
        <taxon>Neoptera</taxon>
        <taxon>Endopterygota</taxon>
        <taxon>Coleoptera</taxon>
        <taxon>Polyphaga</taxon>
        <taxon>Cucujiformia</taxon>
        <taxon>Curculionidae</taxon>
        <taxon>Scolytinae</taxon>
        <taxon>Dendroctonus</taxon>
    </lineage>
</organism>
<evidence type="ECO:0000256" key="8">
    <source>
        <dbReference type="ARBA" id="ARBA00022792"/>
    </source>
</evidence>
<keyword evidence="9 16" id="KW-1133">Transmembrane helix</keyword>
<evidence type="ECO:0000256" key="2">
    <source>
        <dbReference type="ARBA" id="ARBA00006375"/>
    </source>
</evidence>
<dbReference type="SUPFAM" id="SSF103506">
    <property type="entry name" value="Mitochondrial carrier"/>
    <property type="match status" value="1"/>
</dbReference>
<dbReference type="InterPro" id="IPR002113">
    <property type="entry name" value="ADT_euk_type"/>
</dbReference>
<evidence type="ECO:0000256" key="7">
    <source>
        <dbReference type="ARBA" id="ARBA00022737"/>
    </source>
</evidence>
<keyword evidence="7" id="KW-0677">Repeat</keyword>
<dbReference type="FunFam" id="1.50.40.10:FF:000061">
    <property type="entry name" value="ADP/ATP transporter on adenylate translocase"/>
    <property type="match status" value="1"/>
</dbReference>
<keyword evidence="8" id="KW-0999">Mitochondrion inner membrane</keyword>
<keyword evidence="11 14" id="KW-0472">Membrane</keyword>
<dbReference type="GO" id="GO:0140021">
    <property type="term" value="P:mitochondrial ADP transmembrane transport"/>
    <property type="evidence" value="ECO:0007669"/>
    <property type="project" value="InterPro"/>
</dbReference>
<dbReference type="GO" id="GO:0005471">
    <property type="term" value="F:ATP:ADP antiporter activity"/>
    <property type="evidence" value="ECO:0007669"/>
    <property type="project" value="UniProtKB-UniRule"/>
</dbReference>
<dbReference type="GO" id="GO:1990544">
    <property type="term" value="P:mitochondrial ATP transmembrane transport"/>
    <property type="evidence" value="ECO:0007669"/>
    <property type="project" value="InterPro"/>
</dbReference>
<accession>J3JYF2</accession>
<evidence type="ECO:0000256" key="12">
    <source>
        <dbReference type="ARBA" id="ARBA00024143"/>
    </source>
</evidence>
<dbReference type="InterPro" id="IPR023395">
    <property type="entry name" value="MCP_dom_sf"/>
</dbReference>
<dbReference type="PANTHER" id="PTHR45635:SF14">
    <property type="entry name" value="ADP_ATP TRANSLOCASE"/>
    <property type="match status" value="1"/>
</dbReference>
<dbReference type="PANTHER" id="PTHR45635">
    <property type="entry name" value="ADP,ATP CARRIER PROTEIN 1-RELATED-RELATED"/>
    <property type="match status" value="1"/>
</dbReference>
<dbReference type="PRINTS" id="PR00927">
    <property type="entry name" value="ADPTRNSLCASE"/>
</dbReference>
<feature type="transmembrane region" description="Helical" evidence="16">
    <location>
        <begin position="114"/>
        <end position="134"/>
    </location>
</feature>
<evidence type="ECO:0000256" key="9">
    <source>
        <dbReference type="ARBA" id="ARBA00022989"/>
    </source>
</evidence>
<dbReference type="AlphaFoldDB" id="J3JYF2"/>
<evidence type="ECO:0000256" key="5">
    <source>
        <dbReference type="ARBA" id="ARBA00022449"/>
    </source>
</evidence>
<evidence type="ECO:0000256" key="10">
    <source>
        <dbReference type="ARBA" id="ARBA00023128"/>
    </source>
</evidence>
<dbReference type="InterPro" id="IPR018108">
    <property type="entry name" value="MCP_transmembrane"/>
</dbReference>
<dbReference type="InterPro" id="IPR002067">
    <property type="entry name" value="MCP"/>
</dbReference>
<keyword evidence="10" id="KW-0496">Mitochondrion</keyword>